<evidence type="ECO:0000313" key="12">
    <source>
        <dbReference type="Proteomes" id="UP000195787"/>
    </source>
</evidence>
<reference evidence="11 12" key="1">
    <citation type="submission" date="2017-02" db="EMBL/GenBank/DDBJ databases">
        <authorList>
            <person name="Peterson S.W."/>
        </authorList>
    </citation>
    <scope>NUCLEOTIDE SEQUENCE [LARGE SCALE GENOMIC DNA]</scope>
    <source>
        <strain evidence="11 12">LMG 22410</strain>
    </source>
</reference>
<keyword evidence="4 7" id="KW-0547">Nucleotide-binding</keyword>
<dbReference type="AlphaFoldDB" id="A0A1R4F9Y5"/>
<evidence type="ECO:0000256" key="6">
    <source>
        <dbReference type="ARBA" id="ARBA00022840"/>
    </source>
</evidence>
<dbReference type="Pfam" id="PF00069">
    <property type="entry name" value="Pkinase"/>
    <property type="match status" value="1"/>
</dbReference>
<dbReference type="EMBL" id="FUHU01000020">
    <property type="protein sequence ID" value="SJM52661.1"/>
    <property type="molecule type" value="Genomic_DNA"/>
</dbReference>
<dbReference type="Proteomes" id="UP000195787">
    <property type="component" value="Unassembled WGS sequence"/>
</dbReference>
<keyword evidence="3" id="KW-0808">Transferase</keyword>
<keyword evidence="2 11" id="KW-0723">Serine/threonine-protein kinase</keyword>
<dbReference type="OrthoDB" id="9762169at2"/>
<name>A0A1R4F9Y5_9MICO</name>
<evidence type="ECO:0000259" key="10">
    <source>
        <dbReference type="PROSITE" id="PS50011"/>
    </source>
</evidence>
<dbReference type="InterPro" id="IPR017441">
    <property type="entry name" value="Protein_kinase_ATP_BS"/>
</dbReference>
<evidence type="ECO:0000256" key="2">
    <source>
        <dbReference type="ARBA" id="ARBA00022527"/>
    </source>
</evidence>
<evidence type="ECO:0000256" key="8">
    <source>
        <dbReference type="SAM" id="MobiDB-lite"/>
    </source>
</evidence>
<dbReference type="GeneID" id="303172233"/>
<dbReference type="GO" id="GO:0005524">
    <property type="term" value="F:ATP binding"/>
    <property type="evidence" value="ECO:0007669"/>
    <property type="project" value="UniProtKB-UniRule"/>
</dbReference>
<dbReference type="PROSITE" id="PS50011">
    <property type="entry name" value="PROTEIN_KINASE_DOM"/>
    <property type="match status" value="1"/>
</dbReference>
<evidence type="ECO:0000256" key="3">
    <source>
        <dbReference type="ARBA" id="ARBA00022679"/>
    </source>
</evidence>
<dbReference type="PROSITE" id="PS00108">
    <property type="entry name" value="PROTEIN_KINASE_ST"/>
    <property type="match status" value="1"/>
</dbReference>
<feature type="binding site" evidence="7">
    <location>
        <position position="45"/>
    </location>
    <ligand>
        <name>ATP</name>
        <dbReference type="ChEBI" id="CHEBI:30616"/>
    </ligand>
</feature>
<dbReference type="PANTHER" id="PTHR43289">
    <property type="entry name" value="MITOGEN-ACTIVATED PROTEIN KINASE KINASE KINASE 20-RELATED"/>
    <property type="match status" value="1"/>
</dbReference>
<evidence type="ECO:0000256" key="7">
    <source>
        <dbReference type="PROSITE-ProRule" id="PRU10141"/>
    </source>
</evidence>
<evidence type="ECO:0000256" key="4">
    <source>
        <dbReference type="ARBA" id="ARBA00022741"/>
    </source>
</evidence>
<accession>A0A1R4F9Y5</accession>
<keyword evidence="9" id="KW-1133">Transmembrane helix</keyword>
<evidence type="ECO:0000256" key="1">
    <source>
        <dbReference type="ARBA" id="ARBA00012513"/>
    </source>
</evidence>
<dbReference type="EC" id="2.7.11.1" evidence="1"/>
<gene>
    <name evidence="11" type="ORF">CZ674_03310</name>
</gene>
<feature type="transmembrane region" description="Helical" evidence="9">
    <location>
        <begin position="376"/>
        <end position="398"/>
    </location>
</feature>
<feature type="domain" description="Protein kinase" evidence="10">
    <location>
        <begin position="16"/>
        <end position="274"/>
    </location>
</feature>
<evidence type="ECO:0000256" key="5">
    <source>
        <dbReference type="ARBA" id="ARBA00022777"/>
    </source>
</evidence>
<dbReference type="PANTHER" id="PTHR43289:SF6">
    <property type="entry name" value="SERINE_THREONINE-PROTEIN KINASE NEKL-3"/>
    <property type="match status" value="1"/>
</dbReference>
<dbReference type="InterPro" id="IPR000719">
    <property type="entry name" value="Prot_kinase_dom"/>
</dbReference>
<protein>
    <recommendedName>
        <fullName evidence="1">non-specific serine/threonine protein kinase</fullName>
        <ecNumber evidence="1">2.7.11.1</ecNumber>
    </recommendedName>
</protein>
<dbReference type="PROSITE" id="PS00107">
    <property type="entry name" value="PROTEIN_KINASE_ATP"/>
    <property type="match status" value="1"/>
</dbReference>
<organism evidence="11 12">
    <name type="scientific">Agrococcus casei LMG 22410</name>
    <dbReference type="NCBI Taxonomy" id="1255656"/>
    <lineage>
        <taxon>Bacteria</taxon>
        <taxon>Bacillati</taxon>
        <taxon>Actinomycetota</taxon>
        <taxon>Actinomycetes</taxon>
        <taxon>Micrococcales</taxon>
        <taxon>Microbacteriaceae</taxon>
        <taxon>Agrococcus</taxon>
    </lineage>
</organism>
<dbReference type="CDD" id="cd14014">
    <property type="entry name" value="STKc_PknB_like"/>
    <property type="match status" value="1"/>
</dbReference>
<proteinExistence type="predicted"/>
<dbReference type="InterPro" id="IPR011009">
    <property type="entry name" value="Kinase-like_dom_sf"/>
</dbReference>
<dbReference type="RefSeq" id="WP_086991121.1">
    <property type="nucleotide sequence ID" value="NZ_FUHU01000020.1"/>
</dbReference>
<dbReference type="SMART" id="SM00220">
    <property type="entry name" value="S_TKc"/>
    <property type="match status" value="1"/>
</dbReference>
<keyword evidence="9" id="KW-0472">Membrane</keyword>
<feature type="compositionally biased region" description="Low complexity" evidence="8">
    <location>
        <begin position="351"/>
        <end position="364"/>
    </location>
</feature>
<keyword evidence="9" id="KW-0812">Transmembrane</keyword>
<evidence type="ECO:0000313" key="11">
    <source>
        <dbReference type="EMBL" id="SJM52661.1"/>
    </source>
</evidence>
<dbReference type="SUPFAM" id="SSF56112">
    <property type="entry name" value="Protein kinase-like (PK-like)"/>
    <property type="match status" value="1"/>
</dbReference>
<sequence>MSPKRAPAPPPEIPGYDFIQLLGSGGFADVYLYQQALPSRRVAIKVLLQSQVNQNAIENFRNEANLMAQLSEHPSIVTIYGAAVTPDGRPYLAMEYAPKANLGQRYQRERFSVPEVLTLGVQIAGAVETAHRAGILHRDIKPANILVTAYNRPALTDFGIATSGTVSDQETGMSVPWSPPEAFASQPWAGPESDVFSLAATLYTLLAGRTPFEMPGESNSSLDLIERIEAGAVAPLARSDVPPELENALRIAMEADGRKRYSSSLDLGRALQRVESSMALPVTQIDVLDDAVAQGDMEEEDGGATRIRGVVTIDAQHAPQPPLAGPSAVVQSNVPQAVDDKTVIRAQVFDQAAPQQQAEPQAPASTPEERKRSRKLWIPLSIAAAFVVIAVIVIAILIPSGEAIDGNPSEPPPPPPPAAPQLPTGFTVVEEGDDVTFTWVNPQPADGDRYRYRYEQTGENPVTDWLDEPQVTVPKDSSGTTCIYVQIVRETGQTSQYAEQCSDEQ</sequence>
<keyword evidence="6 7" id="KW-0067">ATP-binding</keyword>
<dbReference type="GO" id="GO:0004674">
    <property type="term" value="F:protein serine/threonine kinase activity"/>
    <property type="evidence" value="ECO:0007669"/>
    <property type="project" value="UniProtKB-KW"/>
</dbReference>
<keyword evidence="12" id="KW-1185">Reference proteome</keyword>
<dbReference type="Gene3D" id="1.10.510.10">
    <property type="entry name" value="Transferase(Phosphotransferase) domain 1"/>
    <property type="match status" value="1"/>
</dbReference>
<feature type="region of interest" description="Disordered" evidence="8">
    <location>
        <begin position="351"/>
        <end position="370"/>
    </location>
</feature>
<dbReference type="InterPro" id="IPR008271">
    <property type="entry name" value="Ser/Thr_kinase_AS"/>
</dbReference>
<keyword evidence="5 11" id="KW-0418">Kinase</keyword>
<evidence type="ECO:0000256" key="9">
    <source>
        <dbReference type="SAM" id="Phobius"/>
    </source>
</evidence>